<accession>A0A6J5F9A0</accession>
<dbReference type="EMBL" id="CADIKH010000110">
    <property type="protein sequence ID" value="CAB3774361.1"/>
    <property type="molecule type" value="Genomic_DNA"/>
</dbReference>
<evidence type="ECO:0000256" key="1">
    <source>
        <dbReference type="SAM" id="MobiDB-lite"/>
    </source>
</evidence>
<dbReference type="Proteomes" id="UP000494363">
    <property type="component" value="Unassembled WGS sequence"/>
</dbReference>
<evidence type="ECO:0000313" key="2">
    <source>
        <dbReference type="EMBL" id="CAB3774361.1"/>
    </source>
</evidence>
<organism evidence="2 3">
    <name type="scientific">Paraburkholderia humisilvae</name>
    <dbReference type="NCBI Taxonomy" id="627669"/>
    <lineage>
        <taxon>Bacteria</taxon>
        <taxon>Pseudomonadati</taxon>
        <taxon>Pseudomonadota</taxon>
        <taxon>Betaproteobacteria</taxon>
        <taxon>Burkholderiales</taxon>
        <taxon>Burkholderiaceae</taxon>
        <taxon>Paraburkholderia</taxon>
    </lineage>
</organism>
<dbReference type="RefSeq" id="WP_175232968.1">
    <property type="nucleotide sequence ID" value="NZ_CADIKH010000110.1"/>
</dbReference>
<reference evidence="2 3" key="1">
    <citation type="submission" date="2020-04" db="EMBL/GenBank/DDBJ databases">
        <authorList>
            <person name="De Canck E."/>
        </authorList>
    </citation>
    <scope>NUCLEOTIDE SEQUENCE [LARGE SCALE GENOMIC DNA]</scope>
    <source>
        <strain evidence="2 3">LMG 29542</strain>
    </source>
</reference>
<name>A0A6J5F9A0_9BURK</name>
<dbReference type="AlphaFoldDB" id="A0A6J5F9A0"/>
<proteinExistence type="predicted"/>
<evidence type="ECO:0000313" key="3">
    <source>
        <dbReference type="Proteomes" id="UP000494363"/>
    </source>
</evidence>
<protein>
    <submittedName>
        <fullName evidence="2">Uncharacterized protein</fullName>
    </submittedName>
</protein>
<gene>
    <name evidence="2" type="ORF">LMG29542_07750</name>
</gene>
<keyword evidence="3" id="KW-1185">Reference proteome</keyword>
<sequence length="57" mass="6284">MSKDDDEDKFHKRKTQKSWSEETRGLVESDRSKEGSLIGGQSLQAQELGDGLASGET</sequence>
<feature type="region of interest" description="Disordered" evidence="1">
    <location>
        <begin position="1"/>
        <end position="57"/>
    </location>
</feature>
<feature type="compositionally biased region" description="Basic and acidic residues" evidence="1">
    <location>
        <begin position="19"/>
        <end position="34"/>
    </location>
</feature>